<dbReference type="Pfam" id="PF21765">
    <property type="entry name" value="CUB_A2MG"/>
    <property type="match status" value="1"/>
</dbReference>
<evidence type="ECO:0000259" key="1">
    <source>
        <dbReference type="Pfam" id="PF21765"/>
    </source>
</evidence>
<name>A0A377LWX8_ENTCL</name>
<dbReference type="AlphaFoldDB" id="A0A377LWX8"/>
<dbReference type="InterPro" id="IPR049122">
    <property type="entry name" value="A2MG_CUB"/>
</dbReference>
<organism evidence="2 3">
    <name type="scientific">Enterobacter cloacae</name>
    <dbReference type="NCBI Taxonomy" id="550"/>
    <lineage>
        <taxon>Bacteria</taxon>
        <taxon>Pseudomonadati</taxon>
        <taxon>Pseudomonadota</taxon>
        <taxon>Gammaproteobacteria</taxon>
        <taxon>Enterobacterales</taxon>
        <taxon>Enterobacteriaceae</taxon>
        <taxon>Enterobacter</taxon>
        <taxon>Enterobacter cloacae complex</taxon>
    </lineage>
</organism>
<gene>
    <name evidence="2" type="primary">yfhM_8</name>
    <name evidence="2" type="ORF">NCTC10005_02725</name>
</gene>
<dbReference type="EMBL" id="UGJB01000004">
    <property type="protein sequence ID" value="STQ09991.1"/>
    <property type="molecule type" value="Genomic_DNA"/>
</dbReference>
<reference evidence="2 3" key="1">
    <citation type="submission" date="2018-06" db="EMBL/GenBank/DDBJ databases">
        <authorList>
            <consortium name="Pathogen Informatics"/>
            <person name="Doyle S."/>
        </authorList>
    </citation>
    <scope>NUCLEOTIDE SEQUENCE [LARGE SCALE GENOMIC DNA]</scope>
    <source>
        <strain evidence="2 3">NCTC10005</strain>
    </source>
</reference>
<evidence type="ECO:0000313" key="2">
    <source>
        <dbReference type="EMBL" id="STQ09991.1"/>
    </source>
</evidence>
<proteinExistence type="predicted"/>
<evidence type="ECO:0000313" key="3">
    <source>
        <dbReference type="Proteomes" id="UP000255106"/>
    </source>
</evidence>
<protein>
    <submittedName>
        <fullName evidence="2">Protein YfhM</fullName>
    </submittedName>
</protein>
<dbReference type="Proteomes" id="UP000255106">
    <property type="component" value="Unassembled WGS sequence"/>
</dbReference>
<sequence length="72" mass="8015">MSGDKALVQNMNGDQLGALQVTNTGTTPLWVRLDSTGYPDSAPQPFSNVLQIERHILGNRRQFEIALFAEER</sequence>
<feature type="domain" description="A2MG CUB" evidence="1">
    <location>
        <begin position="2"/>
        <end position="49"/>
    </location>
</feature>
<accession>A0A377LWX8</accession>